<reference evidence="3 4" key="1">
    <citation type="journal article" date="2023" name="PLoS ONE">
        <title>Complete genome assembly of Hawai'i environmental nontuberculous mycobacteria reveals unexpected co-isolation with methylobacteria.</title>
        <authorList>
            <person name="Hendrix J."/>
            <person name="Epperson L.E."/>
            <person name="Tong E.I."/>
            <person name="Chan Y.L."/>
            <person name="Hasan N.A."/>
            <person name="Dawrs S.N."/>
            <person name="Norton G.J."/>
            <person name="Virdi R."/>
            <person name="Crooks J.L."/>
            <person name="Chan E.D."/>
            <person name="Honda J.R."/>
            <person name="Strong M."/>
        </authorList>
    </citation>
    <scope>NUCLEOTIDE SEQUENCE [LARGE SCALE GENOMIC DNA]</scope>
    <source>
        <strain evidence="3 4">NJH_HI01</strain>
    </source>
</reference>
<proteinExistence type="predicted"/>
<feature type="region of interest" description="Disordered" evidence="1">
    <location>
        <begin position="23"/>
        <end position="48"/>
    </location>
</feature>
<feature type="signal peptide" evidence="2">
    <location>
        <begin position="1"/>
        <end position="21"/>
    </location>
</feature>
<feature type="region of interest" description="Disordered" evidence="1">
    <location>
        <begin position="138"/>
        <end position="157"/>
    </location>
</feature>
<keyword evidence="2" id="KW-0732">Signal</keyword>
<comment type="caution">
    <text evidence="3">The sequence shown here is derived from an EMBL/GenBank/DDBJ whole genome shotgun (WGS) entry which is preliminary data.</text>
</comment>
<evidence type="ECO:0000313" key="4">
    <source>
        <dbReference type="Proteomes" id="UP001404845"/>
    </source>
</evidence>
<accession>A0ABU9ZA01</accession>
<evidence type="ECO:0000256" key="2">
    <source>
        <dbReference type="SAM" id="SignalP"/>
    </source>
</evidence>
<evidence type="ECO:0000313" key="3">
    <source>
        <dbReference type="EMBL" id="MEN3228187.1"/>
    </source>
</evidence>
<dbReference type="RefSeq" id="WP_200672359.1">
    <property type="nucleotide sequence ID" value="NZ_JACWCW010000117.1"/>
</dbReference>
<dbReference type="EMBL" id="JAQYXL010000001">
    <property type="protein sequence ID" value="MEN3228187.1"/>
    <property type="molecule type" value="Genomic_DNA"/>
</dbReference>
<protein>
    <submittedName>
        <fullName evidence="3">Uncharacterized protein</fullName>
    </submittedName>
</protein>
<feature type="chain" id="PRO_5046788489" evidence="2">
    <location>
        <begin position="22"/>
        <end position="157"/>
    </location>
</feature>
<evidence type="ECO:0000256" key="1">
    <source>
        <dbReference type="SAM" id="MobiDB-lite"/>
    </source>
</evidence>
<dbReference type="Proteomes" id="UP001404845">
    <property type="component" value="Unassembled WGS sequence"/>
</dbReference>
<gene>
    <name evidence="3" type="ORF">PUR21_11160</name>
</gene>
<organism evidence="3 4">
    <name type="scientific">Methylorubrum rhodesianum</name>
    <dbReference type="NCBI Taxonomy" id="29427"/>
    <lineage>
        <taxon>Bacteria</taxon>
        <taxon>Pseudomonadati</taxon>
        <taxon>Pseudomonadota</taxon>
        <taxon>Alphaproteobacteria</taxon>
        <taxon>Hyphomicrobiales</taxon>
        <taxon>Methylobacteriaceae</taxon>
        <taxon>Methylorubrum</taxon>
    </lineage>
</organism>
<sequence>MTIRPILAALLIGGLALPAAAQDTAPAPAQPAPQEPSKEAAPPRSIRNAPSPRALEFAAYIFSAVNVCGYRLNTAEFETLLAKQNTRPEDVSPRGPFGNRVMGIFTLMSNQMNLNREQACLAVAGEYGPEGNVVKNVLLPPGSDETPAAPAGKPAQP</sequence>
<name>A0ABU9ZA01_9HYPH</name>
<keyword evidence="4" id="KW-1185">Reference proteome</keyword>